<dbReference type="AlphaFoldDB" id="A0A1G4ARE7"/>
<proteinExistence type="predicted"/>
<protein>
    <submittedName>
        <fullName evidence="1">Uncharacterized protein</fullName>
    </submittedName>
</protein>
<name>A0A1G4ARE7_9PEZI</name>
<evidence type="ECO:0000313" key="2">
    <source>
        <dbReference type="Proteomes" id="UP000176998"/>
    </source>
</evidence>
<dbReference type="EMBL" id="MJBS01000172">
    <property type="protein sequence ID" value="OHE91730.1"/>
    <property type="molecule type" value="Genomic_DNA"/>
</dbReference>
<dbReference type="OrthoDB" id="10337991at2759"/>
<keyword evidence="2" id="KW-1185">Reference proteome</keyword>
<dbReference type="GeneID" id="34566085"/>
<accession>A0A1G4ARE7</accession>
<comment type="caution">
    <text evidence="1">The sequence shown here is derived from an EMBL/GenBank/DDBJ whole genome shotgun (WGS) entry which is preliminary data.</text>
</comment>
<dbReference type="Proteomes" id="UP000176998">
    <property type="component" value="Unassembled WGS sequence"/>
</dbReference>
<reference evidence="1 2" key="1">
    <citation type="submission" date="2016-09" db="EMBL/GenBank/DDBJ databases">
        <authorList>
            <person name="Capua I."/>
            <person name="De Benedictis P."/>
            <person name="Joannis T."/>
            <person name="Lombin L.H."/>
            <person name="Cattoli G."/>
        </authorList>
    </citation>
    <scope>NUCLEOTIDE SEQUENCE [LARGE SCALE GENOMIC DNA]</scope>
    <source>
        <strain evidence="1 2">IMI 309357</strain>
    </source>
</reference>
<gene>
    <name evidence="1" type="ORF">CORC01_12957</name>
</gene>
<dbReference type="RefSeq" id="XP_022468902.1">
    <property type="nucleotide sequence ID" value="XM_022624575.1"/>
</dbReference>
<sequence length="316" mass="34983">MQIKTTALDSKTGFAGIFAVTQTHDGSSESLAGDVEKLRIGILSDEEPDATYRASSRQSVLHTGGFLDIDGMHAGKDGEQFVINRPGGMHSGMRIRNMTVGDGGMQVICCSNDERDIQEILQRVKACQAPPTPVQHLQTAELATVLSQFQREAQNGTSGPMFGGLFYDESIAKEERGWRCLFYENSSIDFGTTLRDAGLDPETWTCAEMFASVLWHCTERIGQKALCPNWLWGRRQDIFGSQPGQPKANVETMRSLIGLAPMCVVQDGGWAKSRLVQIWEMARNGQDGEREIEEQDLITMKAVKDELCQWSTAHSM</sequence>
<evidence type="ECO:0000313" key="1">
    <source>
        <dbReference type="EMBL" id="OHE91730.1"/>
    </source>
</evidence>
<organism evidence="1 2">
    <name type="scientific">Colletotrichum orchidophilum</name>
    <dbReference type="NCBI Taxonomy" id="1209926"/>
    <lineage>
        <taxon>Eukaryota</taxon>
        <taxon>Fungi</taxon>
        <taxon>Dikarya</taxon>
        <taxon>Ascomycota</taxon>
        <taxon>Pezizomycotina</taxon>
        <taxon>Sordariomycetes</taxon>
        <taxon>Hypocreomycetidae</taxon>
        <taxon>Glomerellales</taxon>
        <taxon>Glomerellaceae</taxon>
        <taxon>Colletotrichum</taxon>
    </lineage>
</organism>